<accession>A0ABD1EUD3</accession>
<dbReference type="PANTHER" id="PTHR11552">
    <property type="entry name" value="GLUCOSE-METHANOL-CHOLINE GMC OXIDOREDUCTASE"/>
    <property type="match status" value="1"/>
</dbReference>
<dbReference type="InterPro" id="IPR012132">
    <property type="entry name" value="GMC_OxRdtase"/>
</dbReference>
<evidence type="ECO:0000256" key="3">
    <source>
        <dbReference type="PIRSR" id="PIRSR000137-2"/>
    </source>
</evidence>
<dbReference type="Proteomes" id="UP001566132">
    <property type="component" value="Unassembled WGS sequence"/>
</dbReference>
<dbReference type="PROSITE" id="PS00624">
    <property type="entry name" value="GMC_OXRED_2"/>
    <property type="match status" value="1"/>
</dbReference>
<feature type="active site" description="Proton donor" evidence="2">
    <location>
        <position position="521"/>
    </location>
</feature>
<feature type="binding site" evidence="3">
    <location>
        <position position="113"/>
    </location>
    <ligand>
        <name>FAD</name>
        <dbReference type="ChEBI" id="CHEBI:57692"/>
    </ligand>
</feature>
<dbReference type="Pfam" id="PF00732">
    <property type="entry name" value="GMC_oxred_N"/>
    <property type="match status" value="1"/>
</dbReference>
<dbReference type="PIRSF" id="PIRSF000137">
    <property type="entry name" value="Alcohol_oxidase"/>
    <property type="match status" value="1"/>
</dbReference>
<protein>
    <recommendedName>
        <fullName evidence="4">Glucose-methanol-choline oxidoreductase N-terminal domain-containing protein</fullName>
    </recommendedName>
</protein>
<evidence type="ECO:0000259" key="4">
    <source>
        <dbReference type="PROSITE" id="PS00624"/>
    </source>
</evidence>
<feature type="binding site" evidence="3">
    <location>
        <position position="241"/>
    </location>
    <ligand>
        <name>FAD</name>
        <dbReference type="ChEBI" id="CHEBI:57692"/>
    </ligand>
</feature>
<sequence>MVRLFAVSVQWHFILQERSRPLNDIQSFDFIIVGSGSSGATLANRLSENPQWKILLLEVGDVAPSLSDIPAMAPLFQKTKLDWGYTAEKENGSCWGCPNQRMNWPRGRGLGGTTLINFMIHVRGNPIDYDKWEALGNPGWAYKDVLPYLKKLEDKEDAEYRHNGGYMTVSDVPFRTEAVQTFVKAAQQAGYPYVDYNGKDQLGVSYVQANIRDGLRCSVEKSYLRPIRDRKNLKILLNSRVTKLLINSSTKQVYGVEFVRNRKYYKITAEKEVILSAGAFNSPQLLMLSGIGPQDHLTELGIPVIKNLPVGRKLYDHITFIGLNFLVNKTIILTAQEYFNASNIFELYNHGRGPLTLLGGVEALMYLKTKVSKEKENYPDMEVIFIGSNVAADKGIAFKDTMSVSPDLYNAYWKPIEDLPFFQVFLMLVHPKSHGYLKLKSKNPFHWPKFYPQYMTDKKNEDVKTFIAAIREVIRIIKMPAFKKYGTTLYRKPLPGCEKHKFNSDAYWECALRTISPTLHHQVATCKMGPAEDKEAVVDHKLRVHGIGNLRVVDTSVIPIPLSAHTNIPAIMLAEKAADIIKKDWEK</sequence>
<dbReference type="Gene3D" id="3.30.560.10">
    <property type="entry name" value="Glucose Oxidase, domain 3"/>
    <property type="match status" value="1"/>
</dbReference>
<feature type="domain" description="Glucose-methanol-choline oxidoreductase N-terminal" evidence="4">
    <location>
        <begin position="278"/>
        <end position="292"/>
    </location>
</feature>
<evidence type="ECO:0000256" key="1">
    <source>
        <dbReference type="ARBA" id="ARBA00010790"/>
    </source>
</evidence>
<dbReference type="SUPFAM" id="SSF54373">
    <property type="entry name" value="FAD-linked reductases, C-terminal domain"/>
    <property type="match status" value="1"/>
</dbReference>
<dbReference type="Gene3D" id="3.50.50.60">
    <property type="entry name" value="FAD/NAD(P)-binding domain"/>
    <property type="match status" value="1"/>
</dbReference>
<evidence type="ECO:0000313" key="6">
    <source>
        <dbReference type="Proteomes" id="UP001566132"/>
    </source>
</evidence>
<dbReference type="InterPro" id="IPR000172">
    <property type="entry name" value="GMC_OxRdtase_N"/>
</dbReference>
<evidence type="ECO:0000313" key="5">
    <source>
        <dbReference type="EMBL" id="KAL1502402.1"/>
    </source>
</evidence>
<name>A0ABD1EUD3_HYPHA</name>
<keyword evidence="6" id="KW-1185">Reference proteome</keyword>
<dbReference type="InterPro" id="IPR036188">
    <property type="entry name" value="FAD/NAD-bd_sf"/>
</dbReference>
<organism evidence="5 6">
    <name type="scientific">Hypothenemus hampei</name>
    <name type="common">Coffee berry borer</name>
    <dbReference type="NCBI Taxonomy" id="57062"/>
    <lineage>
        <taxon>Eukaryota</taxon>
        <taxon>Metazoa</taxon>
        <taxon>Ecdysozoa</taxon>
        <taxon>Arthropoda</taxon>
        <taxon>Hexapoda</taxon>
        <taxon>Insecta</taxon>
        <taxon>Pterygota</taxon>
        <taxon>Neoptera</taxon>
        <taxon>Endopterygota</taxon>
        <taxon>Coleoptera</taxon>
        <taxon>Polyphaga</taxon>
        <taxon>Cucujiformia</taxon>
        <taxon>Curculionidae</taxon>
        <taxon>Scolytinae</taxon>
        <taxon>Hypothenemus</taxon>
    </lineage>
</organism>
<comment type="similarity">
    <text evidence="1">Belongs to the GMC oxidoreductase family.</text>
</comment>
<gene>
    <name evidence="5" type="ORF">ABEB36_007548</name>
</gene>
<dbReference type="PANTHER" id="PTHR11552:SF208">
    <property type="entry name" value="RE36204P-RELATED"/>
    <property type="match status" value="1"/>
</dbReference>
<comment type="cofactor">
    <cofactor evidence="3">
        <name>FAD</name>
        <dbReference type="ChEBI" id="CHEBI:57692"/>
    </cofactor>
</comment>
<evidence type="ECO:0000256" key="2">
    <source>
        <dbReference type="PIRSR" id="PIRSR000137-1"/>
    </source>
</evidence>
<dbReference type="EMBL" id="JBDJPC010000005">
    <property type="protein sequence ID" value="KAL1502402.1"/>
    <property type="molecule type" value="Genomic_DNA"/>
</dbReference>
<dbReference type="AlphaFoldDB" id="A0ABD1EUD3"/>
<keyword evidence="3" id="KW-0274">FAD</keyword>
<comment type="caution">
    <text evidence="5">The sequence shown here is derived from an EMBL/GenBank/DDBJ whole genome shotgun (WGS) entry which is preliminary data.</text>
</comment>
<reference evidence="5 6" key="1">
    <citation type="submission" date="2024-05" db="EMBL/GenBank/DDBJ databases">
        <title>Genetic variation in Jamaican populations of the coffee berry borer (Hypothenemus hampei).</title>
        <authorList>
            <person name="Errbii M."/>
            <person name="Myrie A."/>
        </authorList>
    </citation>
    <scope>NUCLEOTIDE SEQUENCE [LARGE SCALE GENOMIC DNA]</scope>
    <source>
        <strain evidence="5">JA-Hopewell-2020-01-JO</strain>
        <tissue evidence="5">Whole body</tissue>
    </source>
</reference>
<keyword evidence="3" id="KW-0285">Flavoprotein</keyword>
<feature type="active site" description="Proton acceptor" evidence="2">
    <location>
        <position position="565"/>
    </location>
</feature>
<proteinExistence type="inferred from homology"/>
<dbReference type="SUPFAM" id="SSF51905">
    <property type="entry name" value="FAD/NAD(P)-binding domain"/>
    <property type="match status" value="1"/>
</dbReference>
<dbReference type="InterPro" id="IPR007867">
    <property type="entry name" value="GMC_OxRtase_C"/>
</dbReference>
<dbReference type="Pfam" id="PF05199">
    <property type="entry name" value="GMC_oxred_C"/>
    <property type="match status" value="1"/>
</dbReference>